<sequence>MSWFTNFHILPGTHTASYTSSVSNQPLGTFYQFVLNVIAAFKG</sequence>
<dbReference type="AlphaFoldDB" id="W6T790"/>
<dbReference type="STRING" id="1400520.LFAB_11015"/>
<dbReference type="eggNOG" id="ENOG5030AYF">
    <property type="taxonomic scope" value="Bacteria"/>
</dbReference>
<organism evidence="1 2">
    <name type="scientific">Lactiplantibacillus fabifermentans T30PCM01</name>
    <dbReference type="NCBI Taxonomy" id="1400520"/>
    <lineage>
        <taxon>Bacteria</taxon>
        <taxon>Bacillati</taxon>
        <taxon>Bacillota</taxon>
        <taxon>Bacilli</taxon>
        <taxon>Lactobacillales</taxon>
        <taxon>Lactobacillaceae</taxon>
        <taxon>Lactiplantibacillus</taxon>
    </lineage>
</organism>
<dbReference type="HOGENOM" id="CLU_3169537_0_0_9"/>
<reference evidence="1 2" key="1">
    <citation type="journal article" date="2014" name="Genome Announc.">
        <title>Genome Sequence of Lactobacillus fabifermentans Strain T30PCM01, Isolated from Fermenting Grape Marc.</title>
        <authorList>
            <person name="Treu L."/>
            <person name="Vendramin V."/>
            <person name="Bovo B."/>
            <person name="Giacomini A."/>
            <person name="Corich V."/>
            <person name="Campanaro S."/>
        </authorList>
    </citation>
    <scope>NUCLEOTIDE SEQUENCE [LARGE SCALE GENOMIC DNA]</scope>
    <source>
        <strain evidence="1 2">T30PCM01</strain>
    </source>
</reference>
<dbReference type="PATRIC" id="fig|1400520.3.peg.2147"/>
<dbReference type="Proteomes" id="UP000019247">
    <property type="component" value="Unassembled WGS sequence"/>
</dbReference>
<evidence type="ECO:0000313" key="1">
    <source>
        <dbReference type="EMBL" id="ETY73698.1"/>
    </source>
</evidence>
<dbReference type="OrthoDB" id="2303082at2"/>
<dbReference type="EMBL" id="AWWK01000052">
    <property type="protein sequence ID" value="ETY73698.1"/>
    <property type="molecule type" value="Genomic_DNA"/>
</dbReference>
<accession>W6T790</accession>
<comment type="caution">
    <text evidence="1">The sequence shown here is derived from an EMBL/GenBank/DDBJ whole genome shotgun (WGS) entry which is preliminary data.</text>
</comment>
<proteinExistence type="predicted"/>
<protein>
    <submittedName>
        <fullName evidence="1">Uncharacterized protein</fullName>
    </submittedName>
</protein>
<evidence type="ECO:0000313" key="2">
    <source>
        <dbReference type="Proteomes" id="UP000019247"/>
    </source>
</evidence>
<gene>
    <name evidence="1" type="ORF">LFAB_11015</name>
</gene>
<name>W6T790_9LACO</name>